<dbReference type="InterPro" id="IPR006758">
    <property type="entry name" value="A32L"/>
</dbReference>
<protein>
    <submittedName>
        <fullName evidence="2">Vv a32-like virion packaging ATPase</fullName>
    </submittedName>
</protein>
<dbReference type="Proteomes" id="UP001185135">
    <property type="component" value="Segment"/>
</dbReference>
<gene>
    <name evidence="2" type="ORF">pkur_cds_768</name>
</gene>
<reference evidence="2" key="1">
    <citation type="submission" date="2022-06" db="EMBL/GenBank/DDBJ databases">
        <authorList>
            <person name="Legendre M."/>
            <person name="Claverie J.-M."/>
            <person name="Alempic J.-M."/>
            <person name="Abergel C."/>
        </authorList>
    </citation>
    <scope>NUCLEOTIDE SEQUENCE</scope>
    <source>
        <strain evidence="2">Kuranda</strain>
    </source>
</reference>
<dbReference type="EMBL" id="ON887157">
    <property type="protein sequence ID" value="WBR14942.1"/>
    <property type="molecule type" value="Genomic_DNA"/>
</dbReference>
<dbReference type="Pfam" id="PF04665">
    <property type="entry name" value="Pox_A32"/>
    <property type="match status" value="1"/>
</dbReference>
<dbReference type="InterPro" id="IPR027417">
    <property type="entry name" value="P-loop_NTPase"/>
</dbReference>
<feature type="region of interest" description="Disordered" evidence="1">
    <location>
        <begin position="128"/>
        <end position="152"/>
    </location>
</feature>
<feature type="compositionally biased region" description="Low complexity" evidence="1">
    <location>
        <begin position="133"/>
        <end position="146"/>
    </location>
</feature>
<accession>A0AA95EF61</accession>
<evidence type="ECO:0000256" key="1">
    <source>
        <dbReference type="SAM" id="MobiDB-lite"/>
    </source>
</evidence>
<proteinExistence type="predicted"/>
<name>A0AA95EF61_9VIRU</name>
<organism evidence="2 3">
    <name type="scientific">Pandoravirus kuranda</name>
    <dbReference type="NCBI Taxonomy" id="3019033"/>
    <lineage>
        <taxon>Viruses</taxon>
        <taxon>Pandoravirus</taxon>
    </lineage>
</organism>
<dbReference type="SUPFAM" id="SSF52540">
    <property type="entry name" value="P-loop containing nucleoside triphosphate hydrolases"/>
    <property type="match status" value="1"/>
</dbReference>
<evidence type="ECO:0000313" key="3">
    <source>
        <dbReference type="Proteomes" id="UP001185135"/>
    </source>
</evidence>
<evidence type="ECO:0000313" key="2">
    <source>
        <dbReference type="EMBL" id="WBR14942.1"/>
    </source>
</evidence>
<sequence length="421" mass="46624">MQHHNTPTPMANATSCDAVLPEEIPKSIVALFASVAVKQNVDVQGTARPVTPEARMPIDEVARDTAHLDAVTVGVSTEAEAVDTQQLATIVSQAKAMSDASVNLIEVMRRTFGHAQVDRVCRDMQWSPPNAGASVAPPRSASSPAVHGADQTTTELRKFKIGSLKTGQTNMVVGKRGIGKTTLLRHLLTAGGNRWDFVVGMTPTPESYDALVDMFPESCIHSDFDAEVIKRLIETLRALNDVNIRPRVLLVLDDCVFDNRIYQSGPVRDLYKYARSLNIEFYNVVQYVMDVPKAMRSQVDRVFALREPQRAYRESLYRNFFGVFSTYDAFSAAFDACTENYGCMVIDSTAETNADEDCVFWYRGPADPPAVLLGSRAQWLVHHMLWRKPERPAFESALGVLMGALCPAPLRATDRVRLIDN</sequence>